<proteinExistence type="predicted"/>
<keyword evidence="3" id="KW-1185">Reference proteome</keyword>
<keyword evidence="1" id="KW-0812">Transmembrane</keyword>
<keyword evidence="1" id="KW-0472">Membrane</keyword>
<protein>
    <submittedName>
        <fullName evidence="2">Uncharacterized protein</fullName>
    </submittedName>
</protein>
<accession>A0A316GNC4</accession>
<organism evidence="2 3">
    <name type="scientific">Roseicyclus mahoneyensis</name>
    <dbReference type="NCBI Taxonomy" id="164332"/>
    <lineage>
        <taxon>Bacteria</taxon>
        <taxon>Pseudomonadati</taxon>
        <taxon>Pseudomonadota</taxon>
        <taxon>Alphaproteobacteria</taxon>
        <taxon>Rhodobacterales</taxon>
        <taxon>Roseobacteraceae</taxon>
        <taxon>Roseicyclus</taxon>
    </lineage>
</organism>
<evidence type="ECO:0000313" key="2">
    <source>
        <dbReference type="EMBL" id="PWK60943.1"/>
    </source>
</evidence>
<dbReference type="Proteomes" id="UP000245708">
    <property type="component" value="Unassembled WGS sequence"/>
</dbReference>
<reference evidence="2 3" key="1">
    <citation type="submission" date="2018-05" db="EMBL/GenBank/DDBJ databases">
        <title>Genomic Encyclopedia of Type Strains, Phase IV (KMG-IV): sequencing the most valuable type-strain genomes for metagenomic binning, comparative biology and taxonomic classification.</title>
        <authorList>
            <person name="Goeker M."/>
        </authorList>
    </citation>
    <scope>NUCLEOTIDE SEQUENCE [LARGE SCALE GENOMIC DNA]</scope>
    <source>
        <strain evidence="2 3">DSM 16097</strain>
    </source>
</reference>
<dbReference type="EMBL" id="QGGW01000003">
    <property type="protein sequence ID" value="PWK60943.1"/>
    <property type="molecule type" value="Genomic_DNA"/>
</dbReference>
<evidence type="ECO:0000256" key="1">
    <source>
        <dbReference type="SAM" id="Phobius"/>
    </source>
</evidence>
<evidence type="ECO:0000313" key="3">
    <source>
        <dbReference type="Proteomes" id="UP000245708"/>
    </source>
</evidence>
<dbReference type="Pfam" id="PF20082">
    <property type="entry name" value="DUF6476"/>
    <property type="match status" value="1"/>
</dbReference>
<sequence length="104" mass="11146">MEPPETSGTEGDLPPQLRWLKRLVTVLTVSMIGGVLAITVLLVIRLNADTAPVVIAPGDFVLPEGVGLVGFSIVDGRTVIVGDDGVIRIYDSESRVLMRDFTID</sequence>
<gene>
    <name evidence="2" type="ORF">C7455_103143</name>
</gene>
<dbReference type="InterPro" id="IPR045519">
    <property type="entry name" value="DUF6476"/>
</dbReference>
<dbReference type="AlphaFoldDB" id="A0A316GNC4"/>
<comment type="caution">
    <text evidence="2">The sequence shown here is derived from an EMBL/GenBank/DDBJ whole genome shotgun (WGS) entry which is preliminary data.</text>
</comment>
<keyword evidence="1" id="KW-1133">Transmembrane helix</keyword>
<name>A0A316GNC4_9RHOB</name>
<feature type="transmembrane region" description="Helical" evidence="1">
    <location>
        <begin position="23"/>
        <end position="44"/>
    </location>
</feature>